<organism evidence="3 4">
    <name type="scientific">Dendrobium catenatum</name>
    <dbReference type="NCBI Taxonomy" id="906689"/>
    <lineage>
        <taxon>Eukaryota</taxon>
        <taxon>Viridiplantae</taxon>
        <taxon>Streptophyta</taxon>
        <taxon>Embryophyta</taxon>
        <taxon>Tracheophyta</taxon>
        <taxon>Spermatophyta</taxon>
        <taxon>Magnoliopsida</taxon>
        <taxon>Liliopsida</taxon>
        <taxon>Asparagales</taxon>
        <taxon>Orchidaceae</taxon>
        <taxon>Epidendroideae</taxon>
        <taxon>Malaxideae</taxon>
        <taxon>Dendrobiinae</taxon>
        <taxon>Dendrobium</taxon>
    </lineage>
</organism>
<gene>
    <name evidence="3" type="ORF">MA16_Dca024675</name>
</gene>
<sequence>MQAAKEKLKDVGSAAKEKLRIGTAEAEEKTGKATATNKHEKEMAKETAKAKKAEAKADLHQEKADHQAESAVHHDGVHHVPLTGPHHHHAVGAPPLGTGATTYPTSGVNPNAGKYL</sequence>
<dbReference type="InterPro" id="IPR005513">
    <property type="entry name" value="LEA_1"/>
</dbReference>
<reference evidence="3 4" key="1">
    <citation type="journal article" date="2016" name="Sci. Rep.">
        <title>The Dendrobium catenatum Lindl. genome sequence provides insights into polysaccharide synthase, floral development and adaptive evolution.</title>
        <authorList>
            <person name="Zhang G.Q."/>
            <person name="Xu Q."/>
            <person name="Bian C."/>
            <person name="Tsai W.C."/>
            <person name="Yeh C.M."/>
            <person name="Liu K.W."/>
            <person name="Yoshida K."/>
            <person name="Zhang L.S."/>
            <person name="Chang S.B."/>
            <person name="Chen F."/>
            <person name="Shi Y."/>
            <person name="Su Y.Y."/>
            <person name="Zhang Y.Q."/>
            <person name="Chen L.J."/>
            <person name="Yin Y."/>
            <person name="Lin M."/>
            <person name="Huang H."/>
            <person name="Deng H."/>
            <person name="Wang Z.W."/>
            <person name="Zhu S.L."/>
            <person name="Zhao X."/>
            <person name="Deng C."/>
            <person name="Niu S.C."/>
            <person name="Huang J."/>
            <person name="Wang M."/>
            <person name="Liu G.H."/>
            <person name="Yang H.J."/>
            <person name="Xiao X.J."/>
            <person name="Hsiao Y.Y."/>
            <person name="Wu W.L."/>
            <person name="Chen Y.Y."/>
            <person name="Mitsuda N."/>
            <person name="Ohme-Takagi M."/>
            <person name="Luo Y.B."/>
            <person name="Van de Peer Y."/>
            <person name="Liu Z.J."/>
        </authorList>
    </citation>
    <scope>NUCLEOTIDE SEQUENCE [LARGE SCALE GENOMIC DNA]</scope>
    <source>
        <tissue evidence="3">The whole plant</tissue>
    </source>
</reference>
<feature type="compositionally biased region" description="Basic and acidic residues" evidence="2">
    <location>
        <begin position="1"/>
        <end position="78"/>
    </location>
</feature>
<reference evidence="3 4" key="2">
    <citation type="journal article" date="2017" name="Nature">
        <title>The Apostasia genome and the evolution of orchids.</title>
        <authorList>
            <person name="Zhang G.Q."/>
            <person name="Liu K.W."/>
            <person name="Li Z."/>
            <person name="Lohaus R."/>
            <person name="Hsiao Y.Y."/>
            <person name="Niu S.C."/>
            <person name="Wang J.Y."/>
            <person name="Lin Y.C."/>
            <person name="Xu Q."/>
            <person name="Chen L.J."/>
            <person name="Yoshida K."/>
            <person name="Fujiwara S."/>
            <person name="Wang Z.W."/>
            <person name="Zhang Y.Q."/>
            <person name="Mitsuda N."/>
            <person name="Wang M."/>
            <person name="Liu G.H."/>
            <person name="Pecoraro L."/>
            <person name="Huang H.X."/>
            <person name="Xiao X.J."/>
            <person name="Lin M."/>
            <person name="Wu X.Y."/>
            <person name="Wu W.L."/>
            <person name="Chen Y.Y."/>
            <person name="Chang S.B."/>
            <person name="Sakamoto S."/>
            <person name="Ohme-Takagi M."/>
            <person name="Yagi M."/>
            <person name="Zeng S.J."/>
            <person name="Shen C.Y."/>
            <person name="Yeh C.M."/>
            <person name="Luo Y.B."/>
            <person name="Tsai W.C."/>
            <person name="Van de Peer Y."/>
            <person name="Liu Z.J."/>
        </authorList>
    </citation>
    <scope>NUCLEOTIDE SEQUENCE [LARGE SCALE GENOMIC DNA]</scope>
    <source>
        <tissue evidence="3">The whole plant</tissue>
    </source>
</reference>
<evidence type="ECO:0000256" key="1">
    <source>
        <dbReference type="ARBA" id="ARBA00010975"/>
    </source>
</evidence>
<name>A0A2I0WYG1_9ASPA</name>
<dbReference type="PANTHER" id="PTHR33493:SF6">
    <property type="entry name" value="LATE EMBRYOGENESIS ABUNDANT PROTEIN 6"/>
    <property type="match status" value="1"/>
</dbReference>
<evidence type="ECO:0000313" key="3">
    <source>
        <dbReference type="EMBL" id="PKU80701.1"/>
    </source>
</evidence>
<evidence type="ECO:0000313" key="4">
    <source>
        <dbReference type="Proteomes" id="UP000233837"/>
    </source>
</evidence>
<dbReference type="GO" id="GO:0009793">
    <property type="term" value="P:embryo development ending in seed dormancy"/>
    <property type="evidence" value="ECO:0007669"/>
    <property type="project" value="InterPro"/>
</dbReference>
<dbReference type="AlphaFoldDB" id="A0A2I0WYG1"/>
<dbReference type="Proteomes" id="UP000233837">
    <property type="component" value="Unassembled WGS sequence"/>
</dbReference>
<protein>
    <submittedName>
        <fullName evidence="3">Uncharacterized protein</fullName>
    </submittedName>
</protein>
<accession>A0A2I0WYG1</accession>
<feature type="compositionally biased region" description="Polar residues" evidence="2">
    <location>
        <begin position="99"/>
        <end position="109"/>
    </location>
</feature>
<proteinExistence type="inferred from homology"/>
<dbReference type="EMBL" id="KZ502321">
    <property type="protein sequence ID" value="PKU80701.1"/>
    <property type="molecule type" value="Genomic_DNA"/>
</dbReference>
<dbReference type="PANTHER" id="PTHR33493">
    <property type="entry name" value="LATE EMBRYOGENESIS ABUNDANT PROTEIN 6-RELATED"/>
    <property type="match status" value="1"/>
</dbReference>
<keyword evidence="4" id="KW-1185">Reference proteome</keyword>
<comment type="similarity">
    <text evidence="1">Belongs to the LEA type 1 family.</text>
</comment>
<evidence type="ECO:0000256" key="2">
    <source>
        <dbReference type="SAM" id="MobiDB-lite"/>
    </source>
</evidence>
<feature type="region of interest" description="Disordered" evidence="2">
    <location>
        <begin position="1"/>
        <end position="116"/>
    </location>
</feature>
<dbReference type="Pfam" id="PF03760">
    <property type="entry name" value="LEA_1"/>
    <property type="match status" value="1"/>
</dbReference>